<dbReference type="AlphaFoldDB" id="A0A238YZ17"/>
<evidence type="ECO:0000259" key="2">
    <source>
        <dbReference type="PROSITE" id="PS50110"/>
    </source>
</evidence>
<feature type="modified residue" description="4-aspartylphosphate" evidence="1">
    <location>
        <position position="56"/>
    </location>
</feature>
<dbReference type="SMART" id="SM00448">
    <property type="entry name" value="REC"/>
    <property type="match status" value="1"/>
</dbReference>
<feature type="domain" description="HTH LytTR-type" evidence="3">
    <location>
        <begin position="147"/>
        <end position="249"/>
    </location>
</feature>
<dbReference type="GO" id="GO:0000156">
    <property type="term" value="F:phosphorelay response regulator activity"/>
    <property type="evidence" value="ECO:0007669"/>
    <property type="project" value="InterPro"/>
</dbReference>
<dbReference type="Proteomes" id="UP000198379">
    <property type="component" value="Unassembled WGS sequence"/>
</dbReference>
<dbReference type="Pfam" id="PF04397">
    <property type="entry name" value="LytTR"/>
    <property type="match status" value="1"/>
</dbReference>
<dbReference type="InterPro" id="IPR046947">
    <property type="entry name" value="LytR-like"/>
</dbReference>
<dbReference type="EMBL" id="FZNY01000002">
    <property type="protein sequence ID" value="SNR76476.1"/>
    <property type="molecule type" value="Genomic_DNA"/>
</dbReference>
<dbReference type="PANTHER" id="PTHR37299:SF1">
    <property type="entry name" value="STAGE 0 SPORULATION PROTEIN A HOMOLOG"/>
    <property type="match status" value="1"/>
</dbReference>
<dbReference type="Pfam" id="PF00072">
    <property type="entry name" value="Response_reg"/>
    <property type="match status" value="1"/>
</dbReference>
<proteinExistence type="predicted"/>
<reference evidence="4 5" key="1">
    <citation type="submission" date="2017-06" db="EMBL/GenBank/DDBJ databases">
        <authorList>
            <person name="Kim H.J."/>
            <person name="Triplett B.A."/>
        </authorList>
    </citation>
    <scope>NUCLEOTIDE SEQUENCE [LARGE SCALE GENOMIC DNA]</scope>
    <source>
        <strain evidence="4 5">DSM 25597</strain>
    </source>
</reference>
<feature type="domain" description="Response regulatory" evidence="2">
    <location>
        <begin position="5"/>
        <end position="123"/>
    </location>
</feature>
<dbReference type="SUPFAM" id="SSF52172">
    <property type="entry name" value="CheY-like"/>
    <property type="match status" value="1"/>
</dbReference>
<keyword evidence="1" id="KW-0597">Phosphoprotein</keyword>
<sequence length="249" mass="28630">MDNINVLIIEDTPAQSDRLVKTLEENNFTVVGVATTLKEALSLFYSSKKIDIVIIDIFLNGVPDGIAFAETINAVPNASKPFVFLTSSTDRQIFQRAKLTQPFSYLMKPFNELELLYAIEMAVEKFYAQQDVFLGDEEDTVISDEYLFIKKGKSLKKVRITDIIYIEVEEKYCNIITEKEKFVILISLTKILKLLDNNIFCRTHRNYIANLEKIEEIILADNLIILSGNHKVTLSDTYKDIVKRMRTLR</sequence>
<dbReference type="Gene3D" id="3.40.50.2300">
    <property type="match status" value="1"/>
</dbReference>
<dbReference type="InterPro" id="IPR011006">
    <property type="entry name" value="CheY-like_superfamily"/>
</dbReference>
<protein>
    <submittedName>
        <fullName evidence="4">Two component transcriptional regulator, LytTR family</fullName>
    </submittedName>
</protein>
<dbReference type="InterPro" id="IPR007492">
    <property type="entry name" value="LytTR_DNA-bd_dom"/>
</dbReference>
<dbReference type="OrthoDB" id="2962330at2"/>
<keyword evidence="5" id="KW-1185">Reference proteome</keyword>
<dbReference type="PROSITE" id="PS50930">
    <property type="entry name" value="HTH_LYTTR"/>
    <property type="match status" value="1"/>
</dbReference>
<dbReference type="InterPro" id="IPR001789">
    <property type="entry name" value="Sig_transdc_resp-reg_receiver"/>
</dbReference>
<dbReference type="PROSITE" id="PS50110">
    <property type="entry name" value="RESPONSE_REGULATORY"/>
    <property type="match status" value="1"/>
</dbReference>
<dbReference type="PANTHER" id="PTHR37299">
    <property type="entry name" value="TRANSCRIPTIONAL REGULATOR-RELATED"/>
    <property type="match status" value="1"/>
</dbReference>
<evidence type="ECO:0000313" key="4">
    <source>
        <dbReference type="EMBL" id="SNR76476.1"/>
    </source>
</evidence>
<dbReference type="SMART" id="SM00850">
    <property type="entry name" value="LytTR"/>
    <property type="match status" value="1"/>
</dbReference>
<accession>A0A238YZ17</accession>
<evidence type="ECO:0000259" key="3">
    <source>
        <dbReference type="PROSITE" id="PS50930"/>
    </source>
</evidence>
<evidence type="ECO:0000256" key="1">
    <source>
        <dbReference type="PROSITE-ProRule" id="PRU00169"/>
    </source>
</evidence>
<name>A0A238YZ17_9FLAO</name>
<organism evidence="4 5">
    <name type="scientific">Dokdonia pacifica</name>
    <dbReference type="NCBI Taxonomy" id="1627892"/>
    <lineage>
        <taxon>Bacteria</taxon>
        <taxon>Pseudomonadati</taxon>
        <taxon>Bacteroidota</taxon>
        <taxon>Flavobacteriia</taxon>
        <taxon>Flavobacteriales</taxon>
        <taxon>Flavobacteriaceae</taxon>
        <taxon>Dokdonia</taxon>
    </lineage>
</organism>
<evidence type="ECO:0000313" key="5">
    <source>
        <dbReference type="Proteomes" id="UP000198379"/>
    </source>
</evidence>
<dbReference type="RefSeq" id="WP_089371224.1">
    <property type="nucleotide sequence ID" value="NZ_BMEP01000001.1"/>
</dbReference>
<gene>
    <name evidence="4" type="ORF">SAMN06265376_102483</name>
</gene>
<dbReference type="Gene3D" id="2.40.50.1020">
    <property type="entry name" value="LytTr DNA-binding domain"/>
    <property type="match status" value="1"/>
</dbReference>
<dbReference type="GO" id="GO:0003677">
    <property type="term" value="F:DNA binding"/>
    <property type="evidence" value="ECO:0007669"/>
    <property type="project" value="InterPro"/>
</dbReference>